<reference evidence="2" key="2">
    <citation type="submission" date="2023-05" db="EMBL/GenBank/DDBJ databases">
        <authorList>
            <consortium name="Lawrence Berkeley National Laboratory"/>
            <person name="Steindorff A."/>
            <person name="Hensen N."/>
            <person name="Bonometti L."/>
            <person name="Westerberg I."/>
            <person name="Brannstrom I.O."/>
            <person name="Guillou S."/>
            <person name="Cros-Aarteil S."/>
            <person name="Calhoun S."/>
            <person name="Haridas S."/>
            <person name="Kuo A."/>
            <person name="Mondo S."/>
            <person name="Pangilinan J."/>
            <person name="Riley R."/>
            <person name="Labutti K."/>
            <person name="Andreopoulos B."/>
            <person name="Lipzen A."/>
            <person name="Chen C."/>
            <person name="Yanf M."/>
            <person name="Daum C."/>
            <person name="Ng V."/>
            <person name="Clum A."/>
            <person name="Ohm R."/>
            <person name="Martin F."/>
            <person name="Silar P."/>
            <person name="Natvig D."/>
            <person name="Lalanne C."/>
            <person name="Gautier V."/>
            <person name="Ament-Velasquez S.L."/>
            <person name="Kruys A."/>
            <person name="Hutchinson M.I."/>
            <person name="Powell A.J."/>
            <person name="Barry K."/>
            <person name="Miller A.N."/>
            <person name="Grigoriev I.V."/>
            <person name="Debuchy R."/>
            <person name="Gladieux P."/>
            <person name="Thoren M.H."/>
            <person name="Johannesson H."/>
        </authorList>
    </citation>
    <scope>NUCLEOTIDE SEQUENCE</scope>
    <source>
        <strain evidence="2">CBS 508.74</strain>
    </source>
</reference>
<reference evidence="2" key="1">
    <citation type="journal article" date="2023" name="Mol. Phylogenet. Evol.">
        <title>Genome-scale phylogeny and comparative genomics of the fungal order Sordariales.</title>
        <authorList>
            <person name="Hensen N."/>
            <person name="Bonometti L."/>
            <person name="Westerberg I."/>
            <person name="Brannstrom I.O."/>
            <person name="Guillou S."/>
            <person name="Cros-Aarteil S."/>
            <person name="Calhoun S."/>
            <person name="Haridas S."/>
            <person name="Kuo A."/>
            <person name="Mondo S."/>
            <person name="Pangilinan J."/>
            <person name="Riley R."/>
            <person name="LaButti K."/>
            <person name="Andreopoulos B."/>
            <person name="Lipzen A."/>
            <person name="Chen C."/>
            <person name="Yan M."/>
            <person name="Daum C."/>
            <person name="Ng V."/>
            <person name="Clum A."/>
            <person name="Steindorff A."/>
            <person name="Ohm R.A."/>
            <person name="Martin F."/>
            <person name="Silar P."/>
            <person name="Natvig D.O."/>
            <person name="Lalanne C."/>
            <person name="Gautier V."/>
            <person name="Ament-Velasquez S.L."/>
            <person name="Kruys A."/>
            <person name="Hutchinson M.I."/>
            <person name="Powell A.J."/>
            <person name="Barry K."/>
            <person name="Miller A.N."/>
            <person name="Grigoriev I.V."/>
            <person name="Debuchy R."/>
            <person name="Gladieux P."/>
            <person name="Hiltunen Thoren M."/>
            <person name="Johannesson H."/>
        </authorList>
    </citation>
    <scope>NUCLEOTIDE SEQUENCE</scope>
    <source>
        <strain evidence="2">CBS 508.74</strain>
    </source>
</reference>
<feature type="region of interest" description="Disordered" evidence="1">
    <location>
        <begin position="187"/>
        <end position="207"/>
    </location>
</feature>
<gene>
    <name evidence="2" type="ORF">N656DRAFT_784172</name>
</gene>
<evidence type="ECO:0000313" key="2">
    <source>
        <dbReference type="EMBL" id="KAK4108415.1"/>
    </source>
</evidence>
<name>A0AAN6T7V0_9PEZI</name>
<sequence length="477" mass="52403">MDTDFSRLWQHHLSALRDDFSRASVEALPSQPSRPPSADSLARCADGGEDHAWDVKSSQIVDGLDDLTLQSPNTTESHSPKPPWFMDREGYTETAISSPQTTSWPRTVKSSNHHPGINYAVTSKPSTSEPRSTGKRLARLQSPPPPIILQKQHELLYEHNTGRYNTLAAGDPDPITATADRTAASTTTLHTHRADTPVTQSTPKKTPAASEVRVLILTWAKQPDRRGEDGQLLSPSLNSLSDTETLRACFKRRGYRVQCRLIPADYPTAAVETILGRFLEDGDVDKEDGEGEGVLLVIYYHGWGCLDGEERMMFLRDPDPSAGIFFWDDVRGPIMQSTSDVLLVFDCTGLPGARAEQHEIMRSIGAGTSLASSPSAKQLLGICVPAPFRNDRPAAFTFPCDAMTQSLCRMLDRTQPGDMSDLSVQKLCSLMREDLRDTELATRVFVTQLGNGQLLDILLSPTSASASQGSRQSIRSR</sequence>
<accession>A0AAN6T7V0</accession>
<dbReference type="GeneID" id="89940232"/>
<feature type="region of interest" description="Disordered" evidence="1">
    <location>
        <begin position="95"/>
        <end position="143"/>
    </location>
</feature>
<dbReference type="EMBL" id="MU853363">
    <property type="protein sequence ID" value="KAK4108415.1"/>
    <property type="molecule type" value="Genomic_DNA"/>
</dbReference>
<organism evidence="2 3">
    <name type="scientific">Canariomyces notabilis</name>
    <dbReference type="NCBI Taxonomy" id="2074819"/>
    <lineage>
        <taxon>Eukaryota</taxon>
        <taxon>Fungi</taxon>
        <taxon>Dikarya</taxon>
        <taxon>Ascomycota</taxon>
        <taxon>Pezizomycotina</taxon>
        <taxon>Sordariomycetes</taxon>
        <taxon>Sordariomycetidae</taxon>
        <taxon>Sordariales</taxon>
        <taxon>Chaetomiaceae</taxon>
        <taxon>Canariomyces</taxon>
    </lineage>
</organism>
<evidence type="ECO:0000313" key="3">
    <source>
        <dbReference type="Proteomes" id="UP001302812"/>
    </source>
</evidence>
<feature type="compositionally biased region" description="Polar residues" evidence="1">
    <location>
        <begin position="95"/>
        <end position="110"/>
    </location>
</feature>
<evidence type="ECO:0000256" key="1">
    <source>
        <dbReference type="SAM" id="MobiDB-lite"/>
    </source>
</evidence>
<dbReference type="AlphaFoldDB" id="A0AAN6T7V0"/>
<proteinExistence type="predicted"/>
<feature type="region of interest" description="Disordered" evidence="1">
    <location>
        <begin position="25"/>
        <end position="46"/>
    </location>
</feature>
<dbReference type="RefSeq" id="XP_064665985.1">
    <property type="nucleotide sequence ID" value="XM_064816107.1"/>
</dbReference>
<dbReference type="Proteomes" id="UP001302812">
    <property type="component" value="Unassembled WGS sequence"/>
</dbReference>
<comment type="caution">
    <text evidence="2">The sequence shown here is derived from an EMBL/GenBank/DDBJ whole genome shotgun (WGS) entry which is preliminary data.</text>
</comment>
<protein>
    <submittedName>
        <fullName evidence="2">Uncharacterized protein</fullName>
    </submittedName>
</protein>
<feature type="compositionally biased region" description="Polar residues" evidence="1">
    <location>
        <begin position="120"/>
        <end position="131"/>
    </location>
</feature>
<keyword evidence="3" id="KW-1185">Reference proteome</keyword>